<keyword evidence="4 6" id="KW-0472">Membrane</keyword>
<evidence type="ECO:0000256" key="3">
    <source>
        <dbReference type="ARBA" id="ARBA00022989"/>
    </source>
</evidence>
<evidence type="ECO:0000256" key="2">
    <source>
        <dbReference type="ARBA" id="ARBA00022692"/>
    </source>
</evidence>
<dbReference type="AlphaFoldDB" id="A0AAW1FXP0"/>
<organism evidence="8 9">
    <name type="scientific">Zoarces viviparus</name>
    <name type="common">Viviparous eelpout</name>
    <name type="synonym">Blennius viviparus</name>
    <dbReference type="NCBI Taxonomy" id="48416"/>
    <lineage>
        <taxon>Eukaryota</taxon>
        <taxon>Metazoa</taxon>
        <taxon>Chordata</taxon>
        <taxon>Craniata</taxon>
        <taxon>Vertebrata</taxon>
        <taxon>Euteleostomi</taxon>
        <taxon>Actinopterygii</taxon>
        <taxon>Neopterygii</taxon>
        <taxon>Teleostei</taxon>
        <taxon>Neoteleostei</taxon>
        <taxon>Acanthomorphata</taxon>
        <taxon>Eupercaria</taxon>
        <taxon>Perciformes</taxon>
        <taxon>Cottioidei</taxon>
        <taxon>Zoarcales</taxon>
        <taxon>Zoarcidae</taxon>
        <taxon>Zoarcinae</taxon>
        <taxon>Zoarces</taxon>
    </lineage>
</organism>
<feature type="transmembrane region" description="Helical" evidence="6">
    <location>
        <begin position="20"/>
        <end position="42"/>
    </location>
</feature>
<dbReference type="InterPro" id="IPR005829">
    <property type="entry name" value="Sugar_transporter_CS"/>
</dbReference>
<dbReference type="Pfam" id="PF00083">
    <property type="entry name" value="Sugar_tr"/>
    <property type="match status" value="1"/>
</dbReference>
<gene>
    <name evidence="8" type="ORF">VZT92_004463</name>
</gene>
<dbReference type="PROSITE" id="PS00217">
    <property type="entry name" value="SUGAR_TRANSPORT_2"/>
    <property type="match status" value="1"/>
</dbReference>
<dbReference type="SUPFAM" id="SSF103473">
    <property type="entry name" value="MFS general substrate transporter"/>
    <property type="match status" value="1"/>
</dbReference>
<keyword evidence="9" id="KW-1185">Reference proteome</keyword>
<dbReference type="PROSITE" id="PS50850">
    <property type="entry name" value="MFS"/>
    <property type="match status" value="1"/>
</dbReference>
<evidence type="ECO:0000313" key="9">
    <source>
        <dbReference type="Proteomes" id="UP001488805"/>
    </source>
</evidence>
<evidence type="ECO:0000256" key="4">
    <source>
        <dbReference type="ARBA" id="ARBA00023136"/>
    </source>
</evidence>
<dbReference type="InterPro" id="IPR036259">
    <property type="entry name" value="MFS_trans_sf"/>
</dbReference>
<feature type="compositionally biased region" description="Polar residues" evidence="5">
    <location>
        <begin position="518"/>
        <end position="532"/>
    </location>
</feature>
<evidence type="ECO:0000313" key="8">
    <source>
        <dbReference type="EMBL" id="KAK9539353.1"/>
    </source>
</evidence>
<proteinExistence type="predicted"/>
<accession>A0AAW1FXP0</accession>
<name>A0AAW1FXP0_ZOAVI</name>
<dbReference type="InterPro" id="IPR020846">
    <property type="entry name" value="MFS_dom"/>
</dbReference>
<feature type="domain" description="Major facilitator superfamily (MFS) profile" evidence="7">
    <location>
        <begin position="78"/>
        <end position="503"/>
    </location>
</feature>
<comment type="caution">
    <text evidence="8">The sequence shown here is derived from an EMBL/GenBank/DDBJ whole genome shotgun (WGS) entry which is preliminary data.</text>
</comment>
<sequence>MVDFGEILRTIGEFGFFQKLMILALTLPNFLLPILFCSFLFIQSDPERHCNTDWILQADSNLTTDEQLNLTLPREEDGTFSRCQMFVPVDWDIGAIREYGLNETTGCMKGWVYNDTLYDATIVTDFDLVCDKSNMAEVAQTIFMAGLPAGSFIFGPTAESYGRRRTTQLPVVLLLIFVIVAGVSPNIYVYIVSQFIVGAALGGYRMNSTVLATEWIGVTKRSFASCMSQMFSAVGQCGMAGLVYAIRDWRMVQYVIAGGQAFIFLYIWWIPESARWLLGQGRTEEANKLIRRAAAINKKKIPENLLDEVTGEREVQSGGIKAIFTSTVLVKYLFIVSFAWFSLNLGYFCLVLNVGKLGLNIFLVQFLFGITEVPAHFLCVWVLELIGRKKSLISTLLTGSLFCLLTLACPRDSAIVITALITAGKFFLNWGGSVCMVYIQELFPTSVRQTAVGFGSIAYRSAGLLSPLLNILAVYHWSIPIVVFSSLTLISGALVFLLPETRRKELPDSTIEAEGHKNMTNKNTGSDSNMVEHNSRKSTKL</sequence>
<evidence type="ECO:0000256" key="1">
    <source>
        <dbReference type="ARBA" id="ARBA00004141"/>
    </source>
</evidence>
<feature type="transmembrane region" description="Helical" evidence="6">
    <location>
        <begin position="322"/>
        <end position="341"/>
    </location>
</feature>
<dbReference type="PANTHER" id="PTHR24064">
    <property type="entry name" value="SOLUTE CARRIER FAMILY 22 MEMBER"/>
    <property type="match status" value="1"/>
</dbReference>
<feature type="region of interest" description="Disordered" evidence="5">
    <location>
        <begin position="508"/>
        <end position="541"/>
    </location>
</feature>
<feature type="transmembrane region" description="Helical" evidence="6">
    <location>
        <begin position="451"/>
        <end position="473"/>
    </location>
</feature>
<comment type="subcellular location">
    <subcellularLocation>
        <location evidence="1">Membrane</location>
        <topology evidence="1">Multi-pass membrane protein</topology>
    </subcellularLocation>
</comment>
<evidence type="ECO:0000256" key="6">
    <source>
        <dbReference type="SAM" id="Phobius"/>
    </source>
</evidence>
<feature type="transmembrane region" description="Helical" evidence="6">
    <location>
        <begin position="414"/>
        <end position="439"/>
    </location>
</feature>
<dbReference type="InterPro" id="IPR005828">
    <property type="entry name" value="MFS_sugar_transport-like"/>
</dbReference>
<dbReference type="EMBL" id="JBCEZU010000023">
    <property type="protein sequence ID" value="KAK9539353.1"/>
    <property type="molecule type" value="Genomic_DNA"/>
</dbReference>
<dbReference type="Gene3D" id="1.20.1250.20">
    <property type="entry name" value="MFS general substrate transporter like domains"/>
    <property type="match status" value="1"/>
</dbReference>
<keyword evidence="2 6" id="KW-0812">Transmembrane</keyword>
<keyword evidence="3 6" id="KW-1133">Transmembrane helix</keyword>
<reference evidence="8 9" key="1">
    <citation type="journal article" date="2024" name="Genome Biol. Evol.">
        <title>Chromosome-level genome assembly of the viviparous eelpout Zoarces viviparus.</title>
        <authorList>
            <person name="Fuhrmann N."/>
            <person name="Brasseur M.V."/>
            <person name="Bakowski C.E."/>
            <person name="Podsiadlowski L."/>
            <person name="Prost S."/>
            <person name="Krehenwinkel H."/>
            <person name="Mayer C."/>
        </authorList>
    </citation>
    <scope>NUCLEOTIDE SEQUENCE [LARGE SCALE GENOMIC DNA]</scope>
    <source>
        <strain evidence="8">NO-MEL_2022_Ind0_liver</strain>
    </source>
</reference>
<dbReference type="Proteomes" id="UP001488805">
    <property type="component" value="Unassembled WGS sequence"/>
</dbReference>
<feature type="transmembrane region" description="Helical" evidence="6">
    <location>
        <begin position="252"/>
        <end position="270"/>
    </location>
</feature>
<feature type="compositionally biased region" description="Basic and acidic residues" evidence="5">
    <location>
        <begin position="508"/>
        <end position="517"/>
    </location>
</feature>
<evidence type="ECO:0000256" key="5">
    <source>
        <dbReference type="SAM" id="MobiDB-lite"/>
    </source>
</evidence>
<dbReference type="GO" id="GO:0022857">
    <property type="term" value="F:transmembrane transporter activity"/>
    <property type="evidence" value="ECO:0007669"/>
    <property type="project" value="InterPro"/>
</dbReference>
<feature type="transmembrane region" description="Helical" evidence="6">
    <location>
        <begin position="479"/>
        <end position="498"/>
    </location>
</feature>
<dbReference type="GO" id="GO:0016020">
    <property type="term" value="C:membrane"/>
    <property type="evidence" value="ECO:0007669"/>
    <property type="project" value="UniProtKB-SubCell"/>
</dbReference>
<evidence type="ECO:0000259" key="7">
    <source>
        <dbReference type="PROSITE" id="PS50850"/>
    </source>
</evidence>
<protein>
    <recommendedName>
        <fullName evidence="7">Major facilitator superfamily (MFS) profile domain-containing protein</fullName>
    </recommendedName>
</protein>
<feature type="transmembrane region" description="Helical" evidence="6">
    <location>
        <begin position="169"/>
        <end position="189"/>
    </location>
</feature>
<feature type="transmembrane region" description="Helical" evidence="6">
    <location>
        <begin position="361"/>
        <end position="383"/>
    </location>
</feature>
<feature type="transmembrane region" description="Helical" evidence="6">
    <location>
        <begin position="390"/>
        <end position="408"/>
    </location>
</feature>